<comment type="caution">
    <text evidence="4">The sequence shown here is derived from an EMBL/GenBank/DDBJ whole genome shotgun (WGS) entry which is preliminary data.</text>
</comment>
<evidence type="ECO:0000259" key="2">
    <source>
        <dbReference type="Pfam" id="PF01408"/>
    </source>
</evidence>
<dbReference type="InterPro" id="IPR055170">
    <property type="entry name" value="GFO_IDH_MocA-like_dom"/>
</dbReference>
<accession>A0ABS4GM38</accession>
<dbReference type="InterPro" id="IPR000683">
    <property type="entry name" value="Gfo/Idh/MocA-like_OxRdtase_N"/>
</dbReference>
<protein>
    <submittedName>
        <fullName evidence="4">Dehydrogenase</fullName>
    </submittedName>
</protein>
<organism evidence="4 5">
    <name type="scientific">Ammoniphilus resinae</name>
    <dbReference type="NCBI Taxonomy" id="861532"/>
    <lineage>
        <taxon>Bacteria</taxon>
        <taxon>Bacillati</taxon>
        <taxon>Bacillota</taxon>
        <taxon>Bacilli</taxon>
        <taxon>Bacillales</taxon>
        <taxon>Paenibacillaceae</taxon>
        <taxon>Aneurinibacillus group</taxon>
        <taxon>Ammoniphilus</taxon>
    </lineage>
</organism>
<dbReference type="Proteomes" id="UP001519343">
    <property type="component" value="Unassembled WGS sequence"/>
</dbReference>
<dbReference type="SUPFAM" id="SSF51735">
    <property type="entry name" value="NAD(P)-binding Rossmann-fold domains"/>
    <property type="match status" value="1"/>
</dbReference>
<dbReference type="PANTHER" id="PTHR43818">
    <property type="entry name" value="BCDNA.GH03377"/>
    <property type="match status" value="1"/>
</dbReference>
<dbReference type="Pfam" id="PF01408">
    <property type="entry name" value="GFO_IDH_MocA"/>
    <property type="match status" value="1"/>
</dbReference>
<reference evidence="4 5" key="1">
    <citation type="submission" date="2021-03" db="EMBL/GenBank/DDBJ databases">
        <title>Genomic Encyclopedia of Type Strains, Phase IV (KMG-IV): sequencing the most valuable type-strain genomes for metagenomic binning, comparative biology and taxonomic classification.</title>
        <authorList>
            <person name="Goeker M."/>
        </authorList>
    </citation>
    <scope>NUCLEOTIDE SEQUENCE [LARGE SCALE GENOMIC DNA]</scope>
    <source>
        <strain evidence="4 5">DSM 24738</strain>
    </source>
</reference>
<name>A0ABS4GM38_9BACL</name>
<feature type="domain" description="GFO/IDH/MocA-like oxidoreductase" evidence="3">
    <location>
        <begin position="131"/>
        <end position="265"/>
    </location>
</feature>
<dbReference type="Pfam" id="PF22725">
    <property type="entry name" value="GFO_IDH_MocA_C3"/>
    <property type="match status" value="1"/>
</dbReference>
<keyword evidence="5" id="KW-1185">Reference proteome</keyword>
<dbReference type="Gene3D" id="3.40.50.720">
    <property type="entry name" value="NAD(P)-binding Rossmann-like Domain"/>
    <property type="match status" value="1"/>
</dbReference>
<evidence type="ECO:0000259" key="3">
    <source>
        <dbReference type="Pfam" id="PF22725"/>
    </source>
</evidence>
<dbReference type="SUPFAM" id="SSF55347">
    <property type="entry name" value="Glyceraldehyde-3-phosphate dehydrogenase-like, C-terminal domain"/>
    <property type="match status" value="1"/>
</dbReference>
<gene>
    <name evidence="4" type="ORF">J2Z37_001335</name>
</gene>
<dbReference type="InterPro" id="IPR050463">
    <property type="entry name" value="Gfo/Idh/MocA_oxidrdct_glycsds"/>
</dbReference>
<sequence>MNNVKVGIIGCGMISGIYLKNITETFKNMKVIALADIDLERAKARAMDFNIPLACSPEELIANPEIEMVINLTIPRAHAPISLQALEAGKHVFVEKPLAVTRDEGQKVLHMAKSNGLYIGSAPDTFLGGGIQTCRKVIDEGWIGEPIAANAFLLKRGPEIFHPNPDFFYEEGGGPMFDMGPYYLTALINLIGPIRRVTSSAKASFPERTIMSGPRKGEKVPVHIPTHIAGIMEFDNGAIGSIITSFDVWGTQLPRIEIYGTAGTLIVPDPNTFGGPIFIKRQGETEWSEIPLVFGMTENSRGIGASDMANAIREGRSHRANGELAYHVLDVMHSFLDASSKGIHVEIGSYCSRPEPFSINL</sequence>
<feature type="domain" description="Gfo/Idh/MocA-like oxidoreductase N-terminal" evidence="2">
    <location>
        <begin position="4"/>
        <end position="117"/>
    </location>
</feature>
<dbReference type="EMBL" id="JAGGKT010000002">
    <property type="protein sequence ID" value="MBP1931338.1"/>
    <property type="molecule type" value="Genomic_DNA"/>
</dbReference>
<keyword evidence="1" id="KW-0560">Oxidoreductase</keyword>
<evidence type="ECO:0000313" key="5">
    <source>
        <dbReference type="Proteomes" id="UP001519343"/>
    </source>
</evidence>
<evidence type="ECO:0000256" key="1">
    <source>
        <dbReference type="ARBA" id="ARBA00023002"/>
    </source>
</evidence>
<proteinExistence type="predicted"/>
<dbReference type="Gene3D" id="3.30.360.10">
    <property type="entry name" value="Dihydrodipicolinate Reductase, domain 2"/>
    <property type="match status" value="1"/>
</dbReference>
<evidence type="ECO:0000313" key="4">
    <source>
        <dbReference type="EMBL" id="MBP1931338.1"/>
    </source>
</evidence>
<dbReference type="RefSeq" id="WP_209809407.1">
    <property type="nucleotide sequence ID" value="NZ_JAGGKT010000002.1"/>
</dbReference>
<dbReference type="PANTHER" id="PTHR43818:SF11">
    <property type="entry name" value="BCDNA.GH03377"/>
    <property type="match status" value="1"/>
</dbReference>
<dbReference type="InterPro" id="IPR036291">
    <property type="entry name" value="NAD(P)-bd_dom_sf"/>
</dbReference>